<proteinExistence type="predicted"/>
<protein>
    <submittedName>
        <fullName evidence="1">Uncharacterized protein</fullName>
    </submittedName>
</protein>
<dbReference type="HOGENOM" id="CLU_1905091_0_0_11"/>
<dbReference type="AlphaFoldDB" id="C1B6T7"/>
<dbReference type="Proteomes" id="UP000002212">
    <property type="component" value="Chromosome"/>
</dbReference>
<evidence type="ECO:0000313" key="2">
    <source>
        <dbReference type="Proteomes" id="UP000002212"/>
    </source>
</evidence>
<accession>C1B6T7</accession>
<sequence length="133" mass="15062">MVDQHVERDTLLFSFDCQGPVHLPSTSMHAYGSSQTRPIRHKRKAMPNAIRRGLSDNEQLGVVLAELAHYTGTPDDCYFYIWDGWPSFTADDPTPKISIPNRDYFLFHGTLADVADWDATHILEFRIGILAGK</sequence>
<evidence type="ECO:0000313" key="1">
    <source>
        <dbReference type="EMBL" id="BAH51390.1"/>
    </source>
</evidence>
<reference evidence="1 2" key="1">
    <citation type="submission" date="2009-03" db="EMBL/GenBank/DDBJ databases">
        <title>Comparison of the complete genome sequences of Rhodococcus erythropolis PR4 and Rhodococcus opacus B4.</title>
        <authorList>
            <person name="Takarada H."/>
            <person name="Sekine M."/>
            <person name="Hosoyama A."/>
            <person name="Yamada R."/>
            <person name="Fujisawa T."/>
            <person name="Omata S."/>
            <person name="Shimizu A."/>
            <person name="Tsukatani N."/>
            <person name="Tanikawa S."/>
            <person name="Fujita N."/>
            <person name="Harayama S."/>
        </authorList>
    </citation>
    <scope>NUCLEOTIDE SEQUENCE [LARGE SCALE GENOMIC DNA]</scope>
    <source>
        <strain evidence="1 2">B4</strain>
    </source>
</reference>
<dbReference type="PATRIC" id="fig|632772.20.peg.3290"/>
<dbReference type="KEGG" id="rop:ROP_31430"/>
<gene>
    <name evidence="1" type="ordered locus">ROP_31430</name>
</gene>
<organism evidence="1 2">
    <name type="scientific">Rhodococcus opacus (strain B4)</name>
    <dbReference type="NCBI Taxonomy" id="632772"/>
    <lineage>
        <taxon>Bacteria</taxon>
        <taxon>Bacillati</taxon>
        <taxon>Actinomycetota</taxon>
        <taxon>Actinomycetes</taxon>
        <taxon>Mycobacteriales</taxon>
        <taxon>Nocardiaceae</taxon>
        <taxon>Rhodococcus</taxon>
    </lineage>
</organism>
<name>C1B6T7_RHOOB</name>
<dbReference type="EMBL" id="AP011115">
    <property type="protein sequence ID" value="BAH51390.1"/>
    <property type="molecule type" value="Genomic_DNA"/>
</dbReference>